<reference evidence="2 3" key="1">
    <citation type="submission" date="2017-01" db="EMBL/GenBank/DDBJ databases">
        <authorList>
            <person name="Varghese N."/>
            <person name="Submissions S."/>
        </authorList>
    </citation>
    <scope>NUCLEOTIDE SEQUENCE [LARGE SCALE GENOMIC DNA]</scope>
    <source>
        <strain evidence="2 3">ATCC 23464</strain>
    </source>
</reference>
<dbReference type="Pfam" id="PF13320">
    <property type="entry name" value="GH123_cat"/>
    <property type="match status" value="1"/>
</dbReference>
<evidence type="ECO:0000313" key="2">
    <source>
        <dbReference type="EMBL" id="SIQ52133.1"/>
    </source>
</evidence>
<keyword evidence="3" id="KW-1185">Reference proteome</keyword>
<protein>
    <recommendedName>
        <fullName evidence="1">Glycoside hydrolase 123 catalytic domain-containing protein</fullName>
    </recommendedName>
</protein>
<organism evidence="2 3">
    <name type="scientific">Paenibacillus macquariensis</name>
    <dbReference type="NCBI Taxonomy" id="948756"/>
    <lineage>
        <taxon>Bacteria</taxon>
        <taxon>Bacillati</taxon>
        <taxon>Bacillota</taxon>
        <taxon>Bacilli</taxon>
        <taxon>Bacillales</taxon>
        <taxon>Paenibacillaceae</taxon>
        <taxon>Paenibacillus</taxon>
    </lineage>
</organism>
<evidence type="ECO:0000313" key="3">
    <source>
        <dbReference type="Proteomes" id="UP000186666"/>
    </source>
</evidence>
<dbReference type="Proteomes" id="UP000186666">
    <property type="component" value="Unassembled WGS sequence"/>
</dbReference>
<comment type="caution">
    <text evidence="2">The sequence shown here is derived from an EMBL/GenBank/DDBJ whole genome shotgun (WGS) entry which is preliminary data.</text>
</comment>
<name>A0ABY1JP39_9BACL</name>
<gene>
    <name evidence="2" type="ORF">SAMN05421578_102389</name>
</gene>
<feature type="domain" description="Glycoside hydrolase 123 catalytic" evidence="1">
    <location>
        <begin position="174"/>
        <end position="505"/>
    </location>
</feature>
<dbReference type="InterPro" id="IPR025150">
    <property type="entry name" value="GH123_cat"/>
</dbReference>
<dbReference type="RefSeq" id="WP_326111727.1">
    <property type="nucleotide sequence ID" value="NZ_FTNK01000002.1"/>
</dbReference>
<accession>A0ABY1JP39</accession>
<proteinExistence type="predicted"/>
<sequence length="555" mass="63521">MMNNQAQLQTMLLSSLTKVFADERPIETSFSSACALWGETYSFQVAYTSDTLLKNMSIDVKSSLADKVLIRSVGLVPSEMPCFQNHDDDVLRTAPGLYPDPLYNLDQQAISSIPDQWRSIWLSIELDSSVPAGAHPIQIAFRSDEEIVLALTDTFELNVIPVTLPAQQLIHTEWFHVDCIATQYGVEIFSEAHWGLLERYADSMVKHGMNMILTPLFTPPLDTAIGGERPTVQLVDVAVEDDGTYTFGFNRLTRWVEMGRKLGFKYFEFSHLFTQWGARHAPKIMGFKEGKEQQLFGWETDASSEVYISFLDQFLPQLNQYLKDQGIDQQSWFHISDEPGREHMESYRAASNMIHKHLSNYPIMDALSDLDLYKEGLVKRPIPGNNHIEPFLEHQVPDLWTYYCCAQGEQVSNRFFNMPSARNRVIGFQLYKFGLQGFLHWGYNFWYSQNSIHQQLDPYRTTDAMHAFPSGDAYLVYPGKDGPIESIRLEVLFEGLQDMRALQLLEQKIGKEQTLAILEEGLAEPLTFTEYPRGGGDWLLATRDRINQAIIRNYT</sequence>
<evidence type="ECO:0000259" key="1">
    <source>
        <dbReference type="Pfam" id="PF13320"/>
    </source>
</evidence>
<dbReference type="EMBL" id="FTNK01000002">
    <property type="protein sequence ID" value="SIQ52133.1"/>
    <property type="molecule type" value="Genomic_DNA"/>
</dbReference>